<evidence type="ECO:0000313" key="3">
    <source>
        <dbReference type="EMBL" id="QBD79835.1"/>
    </source>
</evidence>
<feature type="compositionally biased region" description="Polar residues" evidence="1">
    <location>
        <begin position="113"/>
        <end position="131"/>
    </location>
</feature>
<feature type="compositionally biased region" description="Basic and acidic residues" evidence="1">
    <location>
        <begin position="152"/>
        <end position="170"/>
    </location>
</feature>
<evidence type="ECO:0000256" key="2">
    <source>
        <dbReference type="SAM" id="Phobius"/>
    </source>
</evidence>
<dbReference type="Proteomes" id="UP000290365">
    <property type="component" value="Chromosome"/>
</dbReference>
<dbReference type="RefSeq" id="WP_129890901.1">
    <property type="nucleotide sequence ID" value="NZ_CP035758.1"/>
</dbReference>
<keyword evidence="4" id="KW-1185">Reference proteome</keyword>
<evidence type="ECO:0000256" key="1">
    <source>
        <dbReference type="SAM" id="MobiDB-lite"/>
    </source>
</evidence>
<dbReference type="KEGG" id="kbs:EPA93_29190"/>
<organism evidence="3 4">
    <name type="scientific">Ktedonosporobacter rubrisoli</name>
    <dbReference type="NCBI Taxonomy" id="2509675"/>
    <lineage>
        <taxon>Bacteria</taxon>
        <taxon>Bacillati</taxon>
        <taxon>Chloroflexota</taxon>
        <taxon>Ktedonobacteria</taxon>
        <taxon>Ktedonobacterales</taxon>
        <taxon>Ktedonosporobacteraceae</taxon>
        <taxon>Ktedonosporobacter</taxon>
    </lineage>
</organism>
<evidence type="ECO:0000313" key="4">
    <source>
        <dbReference type="Proteomes" id="UP000290365"/>
    </source>
</evidence>
<proteinExistence type="predicted"/>
<keyword evidence="2" id="KW-1133">Transmembrane helix</keyword>
<dbReference type="EMBL" id="CP035758">
    <property type="protein sequence ID" value="QBD79835.1"/>
    <property type="molecule type" value="Genomic_DNA"/>
</dbReference>
<protein>
    <submittedName>
        <fullName evidence="3">Uncharacterized protein</fullName>
    </submittedName>
</protein>
<feature type="region of interest" description="Disordered" evidence="1">
    <location>
        <begin position="152"/>
        <end position="236"/>
    </location>
</feature>
<feature type="region of interest" description="Disordered" evidence="1">
    <location>
        <begin position="1"/>
        <end position="139"/>
    </location>
</feature>
<sequence>MDRSERKTYRRSPGRQYGYEYDPLHSRGEHTSVPSRQLSGELKSRSGTLLSQRPDPRRTRQLLRQNIIASKARLGDEELEQEDLPVTTGHLRPVPDYDESEYETPYQRRHVTRSPQNGRHVSRQQVPSTQELMEAGEARDTLKDYEQLHPHEDYAEVYPEEPREYVERPPLRSAPLPSAPPAPRARASVPLQSPPERPSRRLPPALPPEDYAEEDDYDYDEEDEEEEPISRPRRRKKRKKLSRRALLVGAGAVAVGGAGVAAYELVPKIPQAISDAGTNLEHQLQEAFNKGVAQGADQVRKEFVTTLENLEGFTLEGAVTAARLTRVAYDVFVSPVIQTGATITGDFLEVMLKALQVGRDWLGRVYQDNATLAALQKVLESWVGDVKNMPKQLNAITQADLDGAQAYLRALQRKLDEEKAQLNGQKATPSAQSNPASKAQPTPKSK</sequence>
<keyword evidence="2" id="KW-0472">Membrane</keyword>
<feature type="compositionally biased region" description="Polar residues" evidence="1">
    <location>
        <begin position="422"/>
        <end position="446"/>
    </location>
</feature>
<dbReference type="OrthoDB" id="152973at2"/>
<gene>
    <name evidence="3" type="ORF">EPA93_29190</name>
</gene>
<feature type="compositionally biased region" description="Acidic residues" evidence="1">
    <location>
        <begin position="210"/>
        <end position="227"/>
    </location>
</feature>
<dbReference type="AlphaFoldDB" id="A0A4P6JWJ0"/>
<name>A0A4P6JWJ0_KTERU</name>
<keyword evidence="2" id="KW-0812">Transmembrane</keyword>
<accession>A0A4P6JWJ0</accession>
<feature type="region of interest" description="Disordered" evidence="1">
    <location>
        <begin position="418"/>
        <end position="446"/>
    </location>
</feature>
<reference evidence="3 4" key="1">
    <citation type="submission" date="2019-01" db="EMBL/GenBank/DDBJ databases">
        <title>Ktedonosporobacter rubrisoli SCAWS-G2.</title>
        <authorList>
            <person name="Huang Y."/>
            <person name="Yan B."/>
        </authorList>
    </citation>
    <scope>NUCLEOTIDE SEQUENCE [LARGE SCALE GENOMIC DNA]</scope>
    <source>
        <strain evidence="3 4">SCAWS-G2</strain>
    </source>
</reference>
<feature type="transmembrane region" description="Helical" evidence="2">
    <location>
        <begin position="241"/>
        <end position="263"/>
    </location>
</feature>